<gene>
    <name evidence="1" type="ORF">XBO1_400004</name>
</gene>
<dbReference type="AlphaFoldDB" id="A0A077PA16"/>
<proteinExistence type="predicted"/>
<dbReference type="Proteomes" id="UP000028483">
    <property type="component" value="Unassembled WGS sequence"/>
</dbReference>
<dbReference type="EMBL" id="CBSX010000205">
    <property type="protein sequence ID" value="CDH07588.1"/>
    <property type="molecule type" value="Genomic_DNA"/>
</dbReference>
<comment type="caution">
    <text evidence="1">The sequence shown here is derived from an EMBL/GenBank/DDBJ whole genome shotgun (WGS) entry which is preliminary data.</text>
</comment>
<organism evidence="1">
    <name type="scientific">Xenorhabdus bovienii str. oregonense</name>
    <dbReference type="NCBI Taxonomy" id="1398202"/>
    <lineage>
        <taxon>Bacteria</taxon>
        <taxon>Pseudomonadati</taxon>
        <taxon>Pseudomonadota</taxon>
        <taxon>Gammaproteobacteria</taxon>
        <taxon>Enterobacterales</taxon>
        <taxon>Morganellaceae</taxon>
        <taxon>Xenorhabdus</taxon>
    </lineage>
</organism>
<sequence>MIIVNCVDSLRLRSPISEVLTLAAPITLGQLPNSLIFNQAANMQSGHNLCVSFSDAVNLRSSLSGAQKEKDSTANATLWRYSDLLYGELQQLKNLISLRGLVRLPDNIGLVSYYSDNHVNNVHSVQSSGEHKPFSSCLIAAVFSLYSALRESNSAINESYLARIPLETNKFTAVLRSSELLSSAGKIVLVFPVNNAAMCLQKVFAGQLQDMPICSETSKTSTSYVSFLLLLKAKKLNVIVMSSGIQGLRVYFFFCNFGLDNFFSQASITHAEKLELSSADFSISTQELISSINSCGKRMCFLADLLFISPVAIDVYPLLNIGGNTPYTTFRLNKSIDVGSHLTVRWVHTMILPWCKNSKAPQCWSTNGASNHNVTEAYEMAIQQHNQTRLKFTFLIASGNQRLMDIHPVRLITVLADSECEARLLAGISSLVFVSRQGVSHA</sequence>
<evidence type="ECO:0000313" key="1">
    <source>
        <dbReference type="EMBL" id="CDH07588.1"/>
    </source>
</evidence>
<protein>
    <submittedName>
        <fullName evidence="1">Uncharacterized protein</fullName>
    </submittedName>
</protein>
<dbReference type="HOGENOM" id="CLU_048285_0_0_6"/>
<name>A0A077PA16_XENBV</name>
<reference evidence="1" key="1">
    <citation type="submission" date="2013-07" db="EMBL/GenBank/DDBJ databases">
        <title>Sub-species coevolution in mutualistic symbiosis.</title>
        <authorList>
            <person name="Murfin K."/>
            <person name="Klassen J."/>
            <person name="Lee M."/>
            <person name="Forst S."/>
            <person name="Stock P."/>
            <person name="Goodrich-Blair H."/>
        </authorList>
    </citation>
    <scope>NUCLEOTIDE SEQUENCE [LARGE SCALE GENOMIC DNA]</scope>
    <source>
        <strain evidence="1">Oregonense</strain>
    </source>
</reference>
<accession>A0A077PA16</accession>